<dbReference type="OrthoDB" id="1524207at2"/>
<protein>
    <recommendedName>
        <fullName evidence="4">Secreted protein</fullName>
    </recommendedName>
</protein>
<feature type="chain" id="PRO_5001512165" description="Secreted protein" evidence="1">
    <location>
        <begin position="20"/>
        <end position="189"/>
    </location>
</feature>
<evidence type="ECO:0008006" key="4">
    <source>
        <dbReference type="Google" id="ProtNLM"/>
    </source>
</evidence>
<dbReference type="RefSeq" id="WP_034238186.1">
    <property type="nucleotide sequence ID" value="NZ_AQRA01000001.1"/>
</dbReference>
<dbReference type="Proteomes" id="UP000023541">
    <property type="component" value="Unassembled WGS sequence"/>
</dbReference>
<sequence>MNKIHFLIFLLGCFTASFSQDVNEAQQFWNSLQNLCGKSFEGTLELPVDDEQFGGKRLVMHVRYCSDSIIKIPFFVGDDRSRTWVLTYKDNRIILKHDHRHEDGSEDKITQYGGSTTNTGQQGIQVFPADEETKKMIPAASTNVWWITVDDTTFTYNLRRLGTPRVFKVVMDITKPVENPEAPWGWEDN</sequence>
<keyword evidence="3" id="KW-1185">Reference proteome</keyword>
<accession>A0A023C127</accession>
<organism evidence="2 3">
    <name type="scientific">Aquimarina atlantica</name>
    <dbReference type="NCBI Taxonomy" id="1317122"/>
    <lineage>
        <taxon>Bacteria</taxon>
        <taxon>Pseudomonadati</taxon>
        <taxon>Bacteroidota</taxon>
        <taxon>Flavobacteriia</taxon>
        <taxon>Flavobacteriales</taxon>
        <taxon>Flavobacteriaceae</taxon>
        <taxon>Aquimarina</taxon>
    </lineage>
</organism>
<proteinExistence type="predicted"/>
<comment type="caution">
    <text evidence="2">The sequence shown here is derived from an EMBL/GenBank/DDBJ whole genome shotgun (WGS) entry which is preliminary data.</text>
</comment>
<dbReference type="EMBL" id="AQRA01000001">
    <property type="protein sequence ID" value="EZH75593.1"/>
    <property type="molecule type" value="Genomic_DNA"/>
</dbReference>
<keyword evidence="1" id="KW-0732">Signal</keyword>
<dbReference type="STRING" id="1317122.ATO12_02060"/>
<feature type="signal peptide" evidence="1">
    <location>
        <begin position="1"/>
        <end position="19"/>
    </location>
</feature>
<gene>
    <name evidence="2" type="ORF">ATO12_02060</name>
</gene>
<dbReference type="AlphaFoldDB" id="A0A023C127"/>
<dbReference type="eggNOG" id="ENOG502Z8PF">
    <property type="taxonomic scope" value="Bacteria"/>
</dbReference>
<evidence type="ECO:0000313" key="3">
    <source>
        <dbReference type="Proteomes" id="UP000023541"/>
    </source>
</evidence>
<evidence type="ECO:0000256" key="1">
    <source>
        <dbReference type="SAM" id="SignalP"/>
    </source>
</evidence>
<name>A0A023C127_9FLAO</name>
<evidence type="ECO:0000313" key="2">
    <source>
        <dbReference type="EMBL" id="EZH75593.1"/>
    </source>
</evidence>
<reference evidence="2 3" key="1">
    <citation type="submission" date="2014-04" db="EMBL/GenBank/DDBJ databases">
        <title>Aquimarina sp. 22II-S11-z7 Genome Sequencing.</title>
        <authorList>
            <person name="Lai Q."/>
        </authorList>
    </citation>
    <scope>NUCLEOTIDE SEQUENCE [LARGE SCALE GENOMIC DNA]</scope>
    <source>
        <strain evidence="2 3">22II-S11-z7</strain>
    </source>
</reference>